<proteinExistence type="predicted"/>
<gene>
    <name evidence="3" type="primary">LOC119641188</name>
</gene>
<name>A0A9C5ZBM7_9MUSC</name>
<feature type="region of interest" description="Disordered" evidence="1">
    <location>
        <begin position="1"/>
        <end position="29"/>
    </location>
</feature>
<feature type="compositionally biased region" description="Basic and acidic residues" evidence="1">
    <location>
        <begin position="18"/>
        <end position="29"/>
    </location>
</feature>
<feature type="compositionally biased region" description="Polar residues" evidence="1">
    <location>
        <begin position="1"/>
        <end position="17"/>
    </location>
</feature>
<evidence type="ECO:0000256" key="1">
    <source>
        <dbReference type="SAM" id="MobiDB-lite"/>
    </source>
</evidence>
<sequence>MSGELSSITDEACTSNANEHKKLETKSDKASRLRSLIITECGLKITTTENYLKRLQNLRKELNYINETDWMYESIDRKSH</sequence>
<accession>A0A9C5ZBM7</accession>
<keyword evidence="2" id="KW-1185">Reference proteome</keyword>
<dbReference type="KEGG" id="gfs:119641188"/>
<dbReference type="RefSeq" id="XP_037895643.1">
    <property type="nucleotide sequence ID" value="XM_038039715.1"/>
</dbReference>
<dbReference type="AlphaFoldDB" id="A0A9C5ZBM7"/>
<dbReference type="GeneID" id="119641188"/>
<evidence type="ECO:0000313" key="3">
    <source>
        <dbReference type="RefSeq" id="XP_037895643.1"/>
    </source>
</evidence>
<reference evidence="3" key="1">
    <citation type="submission" date="2025-08" db="UniProtKB">
        <authorList>
            <consortium name="RefSeq"/>
        </authorList>
    </citation>
    <scope>IDENTIFICATION</scope>
    <source>
        <tissue evidence="3">Whole body pupa</tissue>
    </source>
</reference>
<dbReference type="Proteomes" id="UP000092443">
    <property type="component" value="Unplaced"/>
</dbReference>
<evidence type="ECO:0000313" key="2">
    <source>
        <dbReference type="Proteomes" id="UP000092443"/>
    </source>
</evidence>
<protein>
    <submittedName>
        <fullName evidence="3">Uncharacterized protein LOC119641188</fullName>
    </submittedName>
</protein>
<organism evidence="2 3">
    <name type="scientific">Glossina fuscipes</name>
    <dbReference type="NCBI Taxonomy" id="7396"/>
    <lineage>
        <taxon>Eukaryota</taxon>
        <taxon>Metazoa</taxon>
        <taxon>Ecdysozoa</taxon>
        <taxon>Arthropoda</taxon>
        <taxon>Hexapoda</taxon>
        <taxon>Insecta</taxon>
        <taxon>Pterygota</taxon>
        <taxon>Neoptera</taxon>
        <taxon>Endopterygota</taxon>
        <taxon>Diptera</taxon>
        <taxon>Brachycera</taxon>
        <taxon>Muscomorpha</taxon>
        <taxon>Hippoboscoidea</taxon>
        <taxon>Glossinidae</taxon>
        <taxon>Glossina</taxon>
    </lineage>
</organism>